<evidence type="ECO:0000313" key="2">
    <source>
        <dbReference type="Proteomes" id="UP000814033"/>
    </source>
</evidence>
<reference evidence="1" key="2">
    <citation type="journal article" date="2022" name="New Phytol.">
        <title>Evolutionary transition to the ectomycorrhizal habit in the genomes of a hyperdiverse lineage of mushroom-forming fungi.</title>
        <authorList>
            <person name="Looney B."/>
            <person name="Miyauchi S."/>
            <person name="Morin E."/>
            <person name="Drula E."/>
            <person name="Courty P.E."/>
            <person name="Kohler A."/>
            <person name="Kuo A."/>
            <person name="LaButti K."/>
            <person name="Pangilinan J."/>
            <person name="Lipzen A."/>
            <person name="Riley R."/>
            <person name="Andreopoulos W."/>
            <person name="He G."/>
            <person name="Johnson J."/>
            <person name="Nolan M."/>
            <person name="Tritt A."/>
            <person name="Barry K.W."/>
            <person name="Grigoriev I.V."/>
            <person name="Nagy L.G."/>
            <person name="Hibbett D."/>
            <person name="Henrissat B."/>
            <person name="Matheny P.B."/>
            <person name="Labbe J."/>
            <person name="Martin F.M."/>
        </authorList>
    </citation>
    <scope>NUCLEOTIDE SEQUENCE</scope>
    <source>
        <strain evidence="1">FP105234-sp</strain>
    </source>
</reference>
<proteinExistence type="predicted"/>
<comment type="caution">
    <text evidence="1">The sequence shown here is derived from an EMBL/GenBank/DDBJ whole genome shotgun (WGS) entry which is preliminary data.</text>
</comment>
<evidence type="ECO:0000313" key="1">
    <source>
        <dbReference type="EMBL" id="KAI0043268.1"/>
    </source>
</evidence>
<sequence>MPDATYTLDKLVVNYESPGLLRFPPRVNDSITHDMRAMAFTRWYNDPARYGFTIPGIDNQQALVMFPGDVTLAVANPRSGLQPLLDTFTRKMLGEVGRSLHPRVVSIGWNLTIENVAFGTTNAYYRSPDRRLRQREARNVWRAEDFFLALQKEYSSLVSEVGIEDARHAPGNCAEWNIPPSSLDNRTQLFI</sequence>
<name>A0ACB8RIC2_9AGAM</name>
<reference evidence="1" key="1">
    <citation type="submission" date="2021-02" db="EMBL/GenBank/DDBJ databases">
        <authorList>
            <consortium name="DOE Joint Genome Institute"/>
            <person name="Ahrendt S."/>
            <person name="Looney B.P."/>
            <person name="Miyauchi S."/>
            <person name="Morin E."/>
            <person name="Drula E."/>
            <person name="Courty P.E."/>
            <person name="Chicoki N."/>
            <person name="Fauchery L."/>
            <person name="Kohler A."/>
            <person name="Kuo A."/>
            <person name="Labutti K."/>
            <person name="Pangilinan J."/>
            <person name="Lipzen A."/>
            <person name="Riley R."/>
            <person name="Andreopoulos W."/>
            <person name="He G."/>
            <person name="Johnson J."/>
            <person name="Barry K.W."/>
            <person name="Grigoriev I.V."/>
            <person name="Nagy L."/>
            <person name="Hibbett D."/>
            <person name="Henrissat B."/>
            <person name="Matheny P.B."/>
            <person name="Labbe J."/>
            <person name="Martin F."/>
        </authorList>
    </citation>
    <scope>NUCLEOTIDE SEQUENCE</scope>
    <source>
        <strain evidence="1">FP105234-sp</strain>
    </source>
</reference>
<protein>
    <submittedName>
        <fullName evidence="1">Uncharacterized protein</fullName>
    </submittedName>
</protein>
<gene>
    <name evidence="1" type="ORF">FA95DRAFT_412496</name>
</gene>
<accession>A0ACB8RIC2</accession>
<dbReference type="EMBL" id="MU276026">
    <property type="protein sequence ID" value="KAI0043268.1"/>
    <property type="molecule type" value="Genomic_DNA"/>
</dbReference>
<dbReference type="Proteomes" id="UP000814033">
    <property type="component" value="Unassembled WGS sequence"/>
</dbReference>
<keyword evidence="2" id="KW-1185">Reference proteome</keyword>
<organism evidence="1 2">
    <name type="scientific">Auriscalpium vulgare</name>
    <dbReference type="NCBI Taxonomy" id="40419"/>
    <lineage>
        <taxon>Eukaryota</taxon>
        <taxon>Fungi</taxon>
        <taxon>Dikarya</taxon>
        <taxon>Basidiomycota</taxon>
        <taxon>Agaricomycotina</taxon>
        <taxon>Agaricomycetes</taxon>
        <taxon>Russulales</taxon>
        <taxon>Auriscalpiaceae</taxon>
        <taxon>Auriscalpium</taxon>
    </lineage>
</organism>